<feature type="non-terminal residue" evidence="1">
    <location>
        <position position="265"/>
    </location>
</feature>
<dbReference type="EMBL" id="CAJVPT010055372">
    <property type="protein sequence ID" value="CAG8755051.1"/>
    <property type="molecule type" value="Genomic_DNA"/>
</dbReference>
<protein>
    <submittedName>
        <fullName evidence="1">4641_t:CDS:1</fullName>
    </submittedName>
</protein>
<sequence length="265" mass="30906">SIAFSDVILADIFTSFAKVFGDFGLATRILLEKGPIWQLPPEIGAFQWITPFLMRYVTLIQRLEICYCLSRDIPICCAKDCPRSFQLSEAWGAPPIPHLEERSHFARVLFVLVNSVYSFWWDVVNDWGLSFLRISSSASKKQPSMAGESQRRLLPKSSTTDIEVDNATQYAGLRPQLLFNDPMIYYIAIFVNFILRFTWSLKLSSHLHHTIDLEVGVFLIEALEILRRWIWVFLRMEWEALRLRNQVNNREEEYEFLMREGGETD</sequence>
<comment type="caution">
    <text evidence="1">The sequence shown here is derived from an EMBL/GenBank/DDBJ whole genome shotgun (WGS) entry which is preliminary data.</text>
</comment>
<organism evidence="1 2">
    <name type="scientific">Acaulospora colombiana</name>
    <dbReference type="NCBI Taxonomy" id="27376"/>
    <lineage>
        <taxon>Eukaryota</taxon>
        <taxon>Fungi</taxon>
        <taxon>Fungi incertae sedis</taxon>
        <taxon>Mucoromycota</taxon>
        <taxon>Glomeromycotina</taxon>
        <taxon>Glomeromycetes</taxon>
        <taxon>Diversisporales</taxon>
        <taxon>Acaulosporaceae</taxon>
        <taxon>Acaulospora</taxon>
    </lineage>
</organism>
<name>A0ACA9QKU1_9GLOM</name>
<evidence type="ECO:0000313" key="2">
    <source>
        <dbReference type="Proteomes" id="UP000789525"/>
    </source>
</evidence>
<evidence type="ECO:0000313" key="1">
    <source>
        <dbReference type="EMBL" id="CAG8755051.1"/>
    </source>
</evidence>
<dbReference type="Proteomes" id="UP000789525">
    <property type="component" value="Unassembled WGS sequence"/>
</dbReference>
<accession>A0ACA9QKU1</accession>
<proteinExistence type="predicted"/>
<gene>
    <name evidence="1" type="ORF">ACOLOM_LOCUS12907</name>
</gene>
<feature type="non-terminal residue" evidence="1">
    <location>
        <position position="1"/>
    </location>
</feature>
<keyword evidence="2" id="KW-1185">Reference proteome</keyword>
<reference evidence="1" key="1">
    <citation type="submission" date="2021-06" db="EMBL/GenBank/DDBJ databases">
        <authorList>
            <person name="Kallberg Y."/>
            <person name="Tangrot J."/>
            <person name="Rosling A."/>
        </authorList>
    </citation>
    <scope>NUCLEOTIDE SEQUENCE</scope>
    <source>
        <strain evidence="1">CL356</strain>
    </source>
</reference>